<accession>A0ABV9LKI1</accession>
<dbReference type="SUPFAM" id="SSF56349">
    <property type="entry name" value="DNA breaking-rejoining enzymes"/>
    <property type="match status" value="1"/>
</dbReference>
<name>A0ABV9LKI1_9ACTN</name>
<protein>
    <recommendedName>
        <fullName evidence="3">Phage integrase family protein</fullName>
    </recommendedName>
</protein>
<dbReference type="EMBL" id="JBHSGR010000016">
    <property type="protein sequence ID" value="MFC4694654.1"/>
    <property type="molecule type" value="Genomic_DNA"/>
</dbReference>
<evidence type="ECO:0000313" key="2">
    <source>
        <dbReference type="Proteomes" id="UP001596025"/>
    </source>
</evidence>
<dbReference type="RefSeq" id="WP_387990093.1">
    <property type="nucleotide sequence ID" value="NZ_JBHSGR010000016.1"/>
</dbReference>
<comment type="caution">
    <text evidence="1">The sequence shown here is derived from an EMBL/GenBank/DDBJ whole genome shotgun (WGS) entry which is preliminary data.</text>
</comment>
<proteinExistence type="predicted"/>
<sequence>MLAYRPEGLTDAEWADVADLVHLGMATLVPRTREQVRRIGWALGVHARVHLRSGTSRTVPGWYGPHAVATSLAGGRIGRGKSAYTVPARFGSSYAGRLRTIGRALVPASPPPPKRFTAYPRQEPLTAAELEEVFDFCATHGKPALGRRLALLVWLICGTGAKRADLVGATGIAVQVTEHAVVFTTAGPTPRRIPVLGACEAPILDAALAAGDAPLLDLSADTDIGDLVIATGWRVADRFPLTAGRLRATWLAAVLAGGAPFAGVLAAAGLTGEKTFADLLARLPALDDAAYETALRCSDGPLPVAGQLTLPGLRHPALRVPLLDAPRTSTGRKSA</sequence>
<dbReference type="InterPro" id="IPR011010">
    <property type="entry name" value="DNA_brk_join_enz"/>
</dbReference>
<gene>
    <name evidence="1" type="ORF">ACFO3M_14740</name>
</gene>
<evidence type="ECO:0000313" key="1">
    <source>
        <dbReference type="EMBL" id="MFC4694654.1"/>
    </source>
</evidence>
<dbReference type="Proteomes" id="UP001596025">
    <property type="component" value="Unassembled WGS sequence"/>
</dbReference>
<keyword evidence="2" id="KW-1185">Reference proteome</keyword>
<reference evidence="2" key="1">
    <citation type="journal article" date="2019" name="Int. J. Syst. Evol. Microbiol.">
        <title>The Global Catalogue of Microorganisms (GCM) 10K type strain sequencing project: providing services to taxonomists for standard genome sequencing and annotation.</title>
        <authorList>
            <consortium name="The Broad Institute Genomics Platform"/>
            <consortium name="The Broad Institute Genome Sequencing Center for Infectious Disease"/>
            <person name="Wu L."/>
            <person name="Ma J."/>
        </authorList>
    </citation>
    <scope>NUCLEOTIDE SEQUENCE [LARGE SCALE GENOMIC DNA]</scope>
    <source>
        <strain evidence="2">CCUG 62763</strain>
    </source>
</reference>
<evidence type="ECO:0008006" key="3">
    <source>
        <dbReference type="Google" id="ProtNLM"/>
    </source>
</evidence>
<organism evidence="1 2">
    <name type="scientific">Geodermatophilus arenarius</name>
    <dbReference type="NCBI Taxonomy" id="1137990"/>
    <lineage>
        <taxon>Bacteria</taxon>
        <taxon>Bacillati</taxon>
        <taxon>Actinomycetota</taxon>
        <taxon>Actinomycetes</taxon>
        <taxon>Geodermatophilales</taxon>
        <taxon>Geodermatophilaceae</taxon>
        <taxon>Geodermatophilus</taxon>
    </lineage>
</organism>